<name>A0ABS1GH58_9AQUI</name>
<feature type="domain" description="Cupin type-2" evidence="1">
    <location>
        <begin position="50"/>
        <end position="101"/>
    </location>
</feature>
<comment type="caution">
    <text evidence="2">The sequence shown here is derived from an EMBL/GenBank/DDBJ whole genome shotgun (WGS) entry which is preliminary data.</text>
</comment>
<dbReference type="InterPro" id="IPR011051">
    <property type="entry name" value="RmlC_Cupin_sf"/>
</dbReference>
<sequence length="113" mass="13412">MHTSQHRPRNMEFNRKKMNIKQTEISDIKEIVKILEDEGYTNIFTWCDEAGSFYDWHTHPYQEVRWIYKGEIIMGTEEGEFLLKEGDRIDLPPGTRHWAKTDKGVCYVCGSKK</sequence>
<dbReference type="Gene3D" id="2.60.120.10">
    <property type="entry name" value="Jelly Rolls"/>
    <property type="match status" value="1"/>
</dbReference>
<dbReference type="InterPro" id="IPR013096">
    <property type="entry name" value="Cupin_2"/>
</dbReference>
<gene>
    <name evidence="2" type="ORF">GWK41_04200</name>
</gene>
<dbReference type="Proteomes" id="UP000772812">
    <property type="component" value="Unassembled WGS sequence"/>
</dbReference>
<protein>
    <submittedName>
        <fullName evidence="2">Cupin domain-containing protein</fullName>
    </submittedName>
</protein>
<dbReference type="Pfam" id="PF07883">
    <property type="entry name" value="Cupin_2"/>
    <property type="match status" value="1"/>
</dbReference>
<keyword evidence="3" id="KW-1185">Reference proteome</keyword>
<evidence type="ECO:0000313" key="2">
    <source>
        <dbReference type="EMBL" id="MBK3332267.1"/>
    </source>
</evidence>
<organism evidence="2 3">
    <name type="scientific">Persephonella atlantica</name>
    <dbReference type="NCBI Taxonomy" id="2699429"/>
    <lineage>
        <taxon>Bacteria</taxon>
        <taxon>Pseudomonadati</taxon>
        <taxon>Aquificota</taxon>
        <taxon>Aquificia</taxon>
        <taxon>Aquificales</taxon>
        <taxon>Hydrogenothermaceae</taxon>
        <taxon>Persephonella</taxon>
    </lineage>
</organism>
<proteinExistence type="predicted"/>
<evidence type="ECO:0000313" key="3">
    <source>
        <dbReference type="Proteomes" id="UP000772812"/>
    </source>
</evidence>
<dbReference type="SUPFAM" id="SSF51182">
    <property type="entry name" value="RmlC-like cupins"/>
    <property type="match status" value="1"/>
</dbReference>
<dbReference type="InterPro" id="IPR014710">
    <property type="entry name" value="RmlC-like_jellyroll"/>
</dbReference>
<evidence type="ECO:0000259" key="1">
    <source>
        <dbReference type="Pfam" id="PF07883"/>
    </source>
</evidence>
<reference evidence="2 3" key="1">
    <citation type="journal article" date="2021" name="Syst. Appl. Microbiol.">
        <title>Persephonella atlantica sp. nov.: How to adapt to physico-chemical gradients in high temperature hydrothermal habitats.</title>
        <authorList>
            <person name="Francois D.X."/>
            <person name="Godfroy A."/>
            <person name="Mathien C."/>
            <person name="Aube J."/>
            <person name="Cathalot C."/>
            <person name="Lesongeur F."/>
            <person name="L'Haridon S."/>
            <person name="Philippon X."/>
            <person name="Roussel E.G."/>
        </authorList>
    </citation>
    <scope>NUCLEOTIDE SEQUENCE [LARGE SCALE GENOMIC DNA]</scope>
    <source>
        <strain evidence="2 3">MO1340</strain>
    </source>
</reference>
<dbReference type="EMBL" id="JAACYA010000001">
    <property type="protein sequence ID" value="MBK3332267.1"/>
    <property type="molecule type" value="Genomic_DNA"/>
</dbReference>
<accession>A0ABS1GH58</accession>